<feature type="transmembrane region" description="Helical" evidence="3">
    <location>
        <begin position="519"/>
        <end position="539"/>
    </location>
</feature>
<evidence type="ECO:0000259" key="4">
    <source>
        <dbReference type="PROSITE" id="PS50011"/>
    </source>
</evidence>
<dbReference type="GO" id="GO:0005524">
    <property type="term" value="F:ATP binding"/>
    <property type="evidence" value="ECO:0007669"/>
    <property type="project" value="UniProtKB-KW"/>
</dbReference>
<dbReference type="Pfam" id="PF00069">
    <property type="entry name" value="Pkinase"/>
    <property type="match status" value="1"/>
</dbReference>
<dbReference type="InterPro" id="IPR000719">
    <property type="entry name" value="Prot_kinase_dom"/>
</dbReference>
<organism evidence="5 6">
    <name type="scientific">bacterium (Candidatus Blackallbacteria) CG17_big_fil_post_rev_8_21_14_2_50_48_46</name>
    <dbReference type="NCBI Taxonomy" id="2014261"/>
    <lineage>
        <taxon>Bacteria</taxon>
        <taxon>Candidatus Blackallbacteria</taxon>
    </lineage>
</organism>
<dbReference type="InterPro" id="IPR008271">
    <property type="entry name" value="Ser/Thr_kinase_AS"/>
</dbReference>
<feature type="transmembrane region" description="Helical" evidence="3">
    <location>
        <begin position="320"/>
        <end position="337"/>
    </location>
</feature>
<dbReference type="PROSITE" id="PS00108">
    <property type="entry name" value="PROTEIN_KINASE_ST"/>
    <property type="match status" value="1"/>
</dbReference>
<dbReference type="PROSITE" id="PS50011">
    <property type="entry name" value="PROTEIN_KINASE_DOM"/>
    <property type="match status" value="1"/>
</dbReference>
<evidence type="ECO:0000256" key="1">
    <source>
        <dbReference type="ARBA" id="ARBA00022741"/>
    </source>
</evidence>
<gene>
    <name evidence="5" type="ORF">COW36_06100</name>
</gene>
<keyword evidence="1" id="KW-0547">Nucleotide-binding</keyword>
<feature type="transmembrane region" description="Helical" evidence="3">
    <location>
        <begin position="296"/>
        <end position="314"/>
    </location>
</feature>
<evidence type="ECO:0000313" key="5">
    <source>
        <dbReference type="EMBL" id="PIW18099.1"/>
    </source>
</evidence>
<dbReference type="SMART" id="SM00220">
    <property type="entry name" value="S_TKc"/>
    <property type="match status" value="1"/>
</dbReference>
<name>A0A2M7G7S9_9BACT</name>
<dbReference type="Gene3D" id="1.10.510.10">
    <property type="entry name" value="Transferase(Phosphotransferase) domain 1"/>
    <property type="match status" value="1"/>
</dbReference>
<dbReference type="SUPFAM" id="SSF56112">
    <property type="entry name" value="Protein kinase-like (PK-like)"/>
    <property type="match status" value="1"/>
</dbReference>
<evidence type="ECO:0000256" key="2">
    <source>
        <dbReference type="ARBA" id="ARBA00022840"/>
    </source>
</evidence>
<proteinExistence type="predicted"/>
<reference evidence="5 6" key="1">
    <citation type="submission" date="2017-09" db="EMBL/GenBank/DDBJ databases">
        <title>Depth-based differentiation of microbial function through sediment-hosted aquifers and enrichment of novel symbionts in the deep terrestrial subsurface.</title>
        <authorList>
            <person name="Probst A.J."/>
            <person name="Ladd B."/>
            <person name="Jarett J.K."/>
            <person name="Geller-Mcgrath D.E."/>
            <person name="Sieber C.M."/>
            <person name="Emerson J.B."/>
            <person name="Anantharaman K."/>
            <person name="Thomas B.C."/>
            <person name="Malmstrom R."/>
            <person name="Stieglmeier M."/>
            <person name="Klingl A."/>
            <person name="Woyke T."/>
            <person name="Ryan C.M."/>
            <person name="Banfield J.F."/>
        </authorList>
    </citation>
    <scope>NUCLEOTIDE SEQUENCE [LARGE SCALE GENOMIC DNA]</scope>
    <source>
        <strain evidence="5">CG17_big_fil_post_rev_8_21_14_2_50_48_46</strain>
    </source>
</reference>
<dbReference type="InterPro" id="IPR011009">
    <property type="entry name" value="Kinase-like_dom_sf"/>
</dbReference>
<dbReference type="Proteomes" id="UP000231019">
    <property type="component" value="Unassembled WGS sequence"/>
</dbReference>
<dbReference type="PANTHER" id="PTHR24363:SF7">
    <property type="entry name" value="SERINE_THREONINE-PROTEIN KINASE-LIKE PROTEIN E"/>
    <property type="match status" value="1"/>
</dbReference>
<dbReference type="EMBL" id="PFFQ01000014">
    <property type="protein sequence ID" value="PIW18099.1"/>
    <property type="molecule type" value="Genomic_DNA"/>
</dbReference>
<accession>A0A2M7G7S9</accession>
<keyword evidence="3" id="KW-0472">Membrane</keyword>
<dbReference type="AlphaFoldDB" id="A0A2M7G7S9"/>
<evidence type="ECO:0000313" key="6">
    <source>
        <dbReference type="Proteomes" id="UP000231019"/>
    </source>
</evidence>
<sequence>MAERPGQKTLLGEWQNQQVVVKTLNFSEMPTWKNLELFEREAQTLKNLEHPALPRFLDWGQGENGIYLITAYIPGQTLAEKLGDGWRPSEQEIRELAEQLLQILIFLHGHHPPLIHRDIKPKNLVLNQEGQLFLIDFGAVSQLLTPEGSSTVAGTFGYMAPEQFAGKAVPTSDLYGLAATLVHLLTGRVPSELPQKRLRLDFEPYAHCSPALITWLHSLLDPLPEDRCPSAEKALETLKQIENRPVPVNSKVPERAFLRPPLESQLQVRQESDFLQIQIPAHPHSDELKKKERHQLILLGARFSAISIIFLVTIPNPVLFASLFSPLLFLLLGSFYYEKNKFKHLLQMETELKLTAESIFISQTPPQKPRETFEIPWNRLARIEEKRKSWNLENRGEQIELQLIEHQPTLSGQSISSGKYRVYRFGHALNDQDRAYLFRLLQAQFRQALEEKKDTLIKHTDHKLSAAQSFQPVHTENVLSLPNQSALHITEQEEQTEIIVPPQDLNTKQKQKHVLRQSIQALGLGASYLSLLVALMRMHALTSDWVALLFLLTYLPSIAWYLFAERQALLRLTRSRKHLKMTADSLFIETYSPLDAPKQEHLPLSEIKTIRLRNDPWSANFETQKDGVLIQAKDQKKYSLGETLSKTDQAWLVARLQAHIEQRSLPTEPD</sequence>
<evidence type="ECO:0000256" key="3">
    <source>
        <dbReference type="SAM" id="Phobius"/>
    </source>
</evidence>
<feature type="domain" description="Protein kinase" evidence="4">
    <location>
        <begin position="1"/>
        <end position="238"/>
    </location>
</feature>
<protein>
    <recommendedName>
        <fullName evidence="4">Protein kinase domain-containing protein</fullName>
    </recommendedName>
</protein>
<keyword evidence="3" id="KW-0812">Transmembrane</keyword>
<keyword evidence="3" id="KW-1133">Transmembrane helix</keyword>
<comment type="caution">
    <text evidence="5">The sequence shown here is derived from an EMBL/GenBank/DDBJ whole genome shotgun (WGS) entry which is preliminary data.</text>
</comment>
<dbReference type="CDD" id="cd14014">
    <property type="entry name" value="STKc_PknB_like"/>
    <property type="match status" value="1"/>
</dbReference>
<keyword evidence="2" id="KW-0067">ATP-binding</keyword>
<feature type="transmembrane region" description="Helical" evidence="3">
    <location>
        <begin position="545"/>
        <end position="564"/>
    </location>
</feature>
<dbReference type="GO" id="GO:0004674">
    <property type="term" value="F:protein serine/threonine kinase activity"/>
    <property type="evidence" value="ECO:0007669"/>
    <property type="project" value="TreeGrafter"/>
</dbReference>
<dbReference type="PANTHER" id="PTHR24363">
    <property type="entry name" value="SERINE/THREONINE PROTEIN KINASE"/>
    <property type="match status" value="1"/>
</dbReference>